<dbReference type="Proteomes" id="UP000332933">
    <property type="component" value="Unassembled WGS sequence"/>
</dbReference>
<dbReference type="Pfam" id="PF00169">
    <property type="entry name" value="PH"/>
    <property type="match status" value="1"/>
</dbReference>
<dbReference type="SUPFAM" id="SSF50729">
    <property type="entry name" value="PH domain-like"/>
    <property type="match status" value="1"/>
</dbReference>
<sequence>MATIKAGSVHTYSTRSFLASAYWKPRNIVLTSTGELLWFKDNRIKKSLDLRTCGMDALEVMPWAAMQTATGPPWRLALTTPATGRVFLAFNFESDMDAWIVAFSRILGSNDRCKDRVQRVGNNEAPPSNIVC</sequence>
<feature type="domain" description="PH" evidence="1">
    <location>
        <begin position="2"/>
        <end position="108"/>
    </location>
</feature>
<evidence type="ECO:0000313" key="3">
    <source>
        <dbReference type="EMBL" id="VFT89714.1"/>
    </source>
</evidence>
<dbReference type="InterPro" id="IPR001849">
    <property type="entry name" value="PH_domain"/>
</dbReference>
<evidence type="ECO:0000313" key="2">
    <source>
        <dbReference type="EMBL" id="KAF0696370.1"/>
    </source>
</evidence>
<dbReference type="PROSITE" id="PS50003">
    <property type="entry name" value="PH_DOMAIN"/>
    <property type="match status" value="1"/>
</dbReference>
<evidence type="ECO:0000259" key="1">
    <source>
        <dbReference type="PROSITE" id="PS50003"/>
    </source>
</evidence>
<dbReference type="AlphaFoldDB" id="A0A485KX42"/>
<evidence type="ECO:0000313" key="4">
    <source>
        <dbReference type="Proteomes" id="UP000332933"/>
    </source>
</evidence>
<proteinExistence type="predicted"/>
<reference evidence="3 4" key="1">
    <citation type="submission" date="2019-03" db="EMBL/GenBank/DDBJ databases">
        <authorList>
            <person name="Gaulin E."/>
            <person name="Dumas B."/>
        </authorList>
    </citation>
    <scope>NUCLEOTIDE SEQUENCE [LARGE SCALE GENOMIC DNA]</scope>
    <source>
        <strain evidence="3">CBS 568.67</strain>
    </source>
</reference>
<dbReference type="EMBL" id="CAADRA010005426">
    <property type="protein sequence ID" value="VFT89714.1"/>
    <property type="molecule type" value="Genomic_DNA"/>
</dbReference>
<name>A0A485KX42_9STRA</name>
<accession>A0A485KX42</accession>
<dbReference type="EMBL" id="VJMH01005405">
    <property type="protein sequence ID" value="KAF0696370.1"/>
    <property type="molecule type" value="Genomic_DNA"/>
</dbReference>
<organism evidence="3 4">
    <name type="scientific">Aphanomyces stellatus</name>
    <dbReference type="NCBI Taxonomy" id="120398"/>
    <lineage>
        <taxon>Eukaryota</taxon>
        <taxon>Sar</taxon>
        <taxon>Stramenopiles</taxon>
        <taxon>Oomycota</taxon>
        <taxon>Saprolegniomycetes</taxon>
        <taxon>Saprolegniales</taxon>
        <taxon>Verrucalvaceae</taxon>
        <taxon>Aphanomyces</taxon>
    </lineage>
</organism>
<reference evidence="2" key="2">
    <citation type="submission" date="2019-06" db="EMBL/GenBank/DDBJ databases">
        <title>Genomics analysis of Aphanomyces spp. identifies a new class of oomycete effector associated with host adaptation.</title>
        <authorList>
            <person name="Gaulin E."/>
        </authorList>
    </citation>
    <scope>NUCLEOTIDE SEQUENCE</scope>
    <source>
        <strain evidence="2">CBS 578.67</strain>
    </source>
</reference>
<dbReference type="InterPro" id="IPR011993">
    <property type="entry name" value="PH-like_dom_sf"/>
</dbReference>
<keyword evidence="4" id="KW-1185">Reference proteome</keyword>
<dbReference type="Gene3D" id="2.30.29.30">
    <property type="entry name" value="Pleckstrin-homology domain (PH domain)/Phosphotyrosine-binding domain (PTB)"/>
    <property type="match status" value="1"/>
</dbReference>
<dbReference type="SMART" id="SM00233">
    <property type="entry name" value="PH"/>
    <property type="match status" value="1"/>
</dbReference>
<protein>
    <submittedName>
        <fullName evidence="3">Aste57867_12867 protein</fullName>
    </submittedName>
</protein>
<gene>
    <name evidence="3" type="primary">Aste57867_12867</name>
    <name evidence="2" type="ORF">As57867_012819</name>
    <name evidence="3" type="ORF">ASTE57867_12867</name>
</gene>